<proteinExistence type="predicted"/>
<reference evidence="1" key="1">
    <citation type="submission" date="2018-02" db="EMBL/GenBank/DDBJ databases">
        <authorList>
            <person name="Miller M."/>
            <person name="Deiulio A."/>
            <person name="Douthitt C."/>
            <person name="McMahon J."/>
            <person name="Holland C."/>
            <person name="Wiersma-Koch H."/>
            <person name="Turechek W."/>
            <person name="D'Elia T."/>
        </authorList>
    </citation>
    <scope>NUCLEOTIDE SEQUENCE [LARGE SCALE GENOMIC DNA]</scope>
</reference>
<name>A0A2P1JUT5_9CAUD</name>
<sequence>MADDKQVAIPLSVIADALDCFWNPAVNAIRDASYHGPASGADVVSAIANGLAAVAAHLREHANEQRPDAKESS</sequence>
<evidence type="ECO:0000313" key="1">
    <source>
        <dbReference type="EMBL" id="AVO23127.1"/>
    </source>
</evidence>
<evidence type="ECO:0000313" key="2">
    <source>
        <dbReference type="Proteomes" id="UP000241502"/>
    </source>
</evidence>
<keyword evidence="2" id="KW-1185">Reference proteome</keyword>
<gene>
    <name evidence="1" type="ORF">RIVERRIDER_46</name>
</gene>
<dbReference type="Proteomes" id="UP000241502">
    <property type="component" value="Segment"/>
</dbReference>
<accession>A0A2P1JUT5</accession>
<protein>
    <submittedName>
        <fullName evidence="1">Uncharacterized protein</fullName>
    </submittedName>
</protein>
<organism evidence="1 2">
    <name type="scientific">Xanthomonas phage RiverRider</name>
    <dbReference type="NCBI Taxonomy" id="2108116"/>
    <lineage>
        <taxon>Viruses</taxon>
        <taxon>Duplodnaviria</taxon>
        <taxon>Heunggongvirae</taxon>
        <taxon>Uroviricota</taxon>
        <taxon>Caudoviricetes</taxon>
        <taxon>Schitoviridae</taxon>
        <taxon>Riverridervirus</taxon>
        <taxon>Riverridervirus riverrider</taxon>
    </lineage>
</organism>
<dbReference type="EMBL" id="MG983743">
    <property type="protein sequence ID" value="AVO23127.1"/>
    <property type="molecule type" value="Genomic_DNA"/>
</dbReference>